<evidence type="ECO:0000313" key="2">
    <source>
        <dbReference type="Proteomes" id="UP000001369"/>
    </source>
</evidence>
<name>C1DVC0_SULAA</name>
<sequence>MLEGRLHDLEGLAVMSFWGVRGHEVIGDRAYVDYSFEDELANEGICLNPVRRVGENRYEGEWIEYFKRHARRLIESIFSVIYRFLGLRPYAPTKDGIVLKVLLSVLAFNLYRGFTLRL</sequence>
<evidence type="ECO:0000313" key="1">
    <source>
        <dbReference type="EMBL" id="ACN98212.1"/>
    </source>
</evidence>
<reference evidence="1 2" key="1">
    <citation type="journal article" date="2009" name="J. Bacteriol.">
        <title>Complete and draft genome sequences of six members of the Aquificales.</title>
        <authorList>
            <person name="Reysenbach A.L."/>
            <person name="Hamamura N."/>
            <person name="Podar M."/>
            <person name="Griffiths E."/>
            <person name="Ferreira S."/>
            <person name="Hochstein R."/>
            <person name="Heidelberg J."/>
            <person name="Johnson J."/>
            <person name="Mead D."/>
            <person name="Pohorille A."/>
            <person name="Sarmiento M."/>
            <person name="Schweighofer K."/>
            <person name="Seshadri R."/>
            <person name="Voytek M.A."/>
        </authorList>
    </citation>
    <scope>NUCLEOTIDE SEQUENCE [LARGE SCALE GENOMIC DNA]</scope>
    <source>
        <strain evidence="2">Az-Fu1 / DSM 15241 / OCM 825</strain>
    </source>
</reference>
<keyword evidence="2" id="KW-1185">Reference proteome</keyword>
<proteinExistence type="predicted"/>
<protein>
    <submittedName>
        <fullName evidence="1">Transposase, IS4 family protein</fullName>
    </submittedName>
</protein>
<dbReference type="EMBL" id="CP001229">
    <property type="protein sequence ID" value="ACN98212.1"/>
    <property type="molecule type" value="Genomic_DNA"/>
</dbReference>
<dbReference type="AlphaFoldDB" id="C1DVC0"/>
<dbReference type="Proteomes" id="UP000001369">
    <property type="component" value="Chromosome"/>
</dbReference>
<dbReference type="KEGG" id="saf:SULAZ_1084"/>
<dbReference type="HOGENOM" id="CLU_2071932_0_0_0"/>
<organism evidence="1 2">
    <name type="scientific">Sulfurihydrogenibium azorense (strain DSM 15241 / OCM 825 / Az-Fu1)</name>
    <dbReference type="NCBI Taxonomy" id="204536"/>
    <lineage>
        <taxon>Bacteria</taxon>
        <taxon>Pseudomonadati</taxon>
        <taxon>Aquificota</taxon>
        <taxon>Aquificia</taxon>
        <taxon>Aquificales</taxon>
        <taxon>Hydrogenothermaceae</taxon>
        <taxon>Sulfurihydrogenibium</taxon>
    </lineage>
</organism>
<gene>
    <name evidence="1" type="ordered locus">SULAZ_1084</name>
</gene>
<accession>C1DVC0</accession>